<sequence>MNPPAMQAVSDSMVYGMMGITFLVSLLLPQHHASSTVAGENKNGAI</sequence>
<keyword evidence="2" id="KW-1185">Reference proteome</keyword>
<gene>
    <name evidence="1" type="ORF">PQR66_26995</name>
</gene>
<accession>A0ABW8ZV45</accession>
<evidence type="ECO:0000313" key="1">
    <source>
        <dbReference type="EMBL" id="MFL9886718.1"/>
    </source>
</evidence>
<organism evidence="1 2">
    <name type="scientific">Paraburkholderia agricolaris</name>
    <dbReference type="NCBI Taxonomy" id="2152888"/>
    <lineage>
        <taxon>Bacteria</taxon>
        <taxon>Pseudomonadati</taxon>
        <taxon>Pseudomonadota</taxon>
        <taxon>Betaproteobacteria</taxon>
        <taxon>Burkholderiales</taxon>
        <taxon>Burkholderiaceae</taxon>
        <taxon>Paraburkholderia</taxon>
    </lineage>
</organism>
<dbReference type="EMBL" id="JAQQFN010000023">
    <property type="protein sequence ID" value="MFL9886718.1"/>
    <property type="molecule type" value="Genomic_DNA"/>
</dbReference>
<protein>
    <submittedName>
        <fullName evidence="1">Uncharacterized protein</fullName>
    </submittedName>
</protein>
<comment type="caution">
    <text evidence="1">The sequence shown here is derived from an EMBL/GenBank/DDBJ whole genome shotgun (WGS) entry which is preliminary data.</text>
</comment>
<reference evidence="1 2" key="1">
    <citation type="journal article" date="2024" name="Chem. Sci.">
        <title>Discovery of megapolipeptins by genome mining of a Burkholderiales bacteria collection.</title>
        <authorList>
            <person name="Paulo B.S."/>
            <person name="Recchia M.J.J."/>
            <person name="Lee S."/>
            <person name="Fergusson C.H."/>
            <person name="Romanowski S.B."/>
            <person name="Hernandez A."/>
            <person name="Krull N."/>
            <person name="Liu D.Y."/>
            <person name="Cavanagh H."/>
            <person name="Bos A."/>
            <person name="Gray C.A."/>
            <person name="Murphy B.T."/>
            <person name="Linington R.G."/>
            <person name="Eustaquio A.S."/>
        </authorList>
    </citation>
    <scope>NUCLEOTIDE SEQUENCE [LARGE SCALE GENOMIC DNA]</scope>
    <source>
        <strain evidence="1 2">RL16-012-BIC-B</strain>
    </source>
</reference>
<evidence type="ECO:0000313" key="2">
    <source>
        <dbReference type="Proteomes" id="UP001629249"/>
    </source>
</evidence>
<dbReference type="Proteomes" id="UP001629249">
    <property type="component" value="Unassembled WGS sequence"/>
</dbReference>
<name>A0ABW8ZV45_9BURK</name>
<dbReference type="RefSeq" id="WP_408330430.1">
    <property type="nucleotide sequence ID" value="NZ_JAQQFH010000015.1"/>
</dbReference>
<proteinExistence type="predicted"/>